<sequence>MDAVEPDENLSLIRLFESAELSAFLRGTSRYFLETLPEIGRTDADVRQMGETLRDWGREVSGAGKSAIHVHFAQAFEVYLLQGEAPSVALRTVFEHFAEWLLHVYGALRGLDLTLSPDIRDVLLRMLATHAAIEEARDDMSADMLFTGGKTAGLPADEHRRLRRLHEAADDEAHQKLRRQVMKPIFLARQDWYRKEHETVKAISTRTLQAVPIYQAVQALRFGTDFDGKPVGRIKLDRDILERDFGLKPLSSKADGGEDEQDHAHAFAGREGIHPDIAAGMYGFDSGRTFLQALVRARPIELAIELLTERTMVERHGDLLLDGQLEEEALKALHGDKRRAFLLAELNALSKLSGGEVTTRYEVEGNVHRLFSALKVSSATDSDRHLAAERKGAAEAAEAFAKDDLSQAAEAKRRQLMACHFYMAASAKADELEALIDRMATLDAMDDERAGGAEADDRQAVRALAAKFGLASKPVRFDMDGWLEQMKEDDLVL</sequence>
<dbReference type="AlphaFoldDB" id="A0AA92C709"/>
<gene>
    <name evidence="1" type="ORF">DC430_05400</name>
</gene>
<name>A0AA92C709_RHIRH</name>
<reference evidence="1 2" key="1">
    <citation type="submission" date="2018-04" db="EMBL/GenBank/DDBJ databases">
        <authorList>
            <person name="Hagen T."/>
        </authorList>
    </citation>
    <scope>NUCLEOTIDE SEQUENCE [LARGE SCALE GENOMIC DNA]</scope>
    <source>
        <strain evidence="1 2">TPD7009</strain>
    </source>
</reference>
<dbReference type="RefSeq" id="WP_116491943.1">
    <property type="nucleotide sequence ID" value="NZ_QDFR01000001.1"/>
</dbReference>
<accession>A0AA92C709</accession>
<proteinExistence type="predicted"/>
<comment type="caution">
    <text evidence="1">The sequence shown here is derived from an EMBL/GenBank/DDBJ whole genome shotgun (WGS) entry which is preliminary data.</text>
</comment>
<evidence type="ECO:0000313" key="1">
    <source>
        <dbReference type="EMBL" id="PVE57161.1"/>
    </source>
</evidence>
<evidence type="ECO:0000313" key="2">
    <source>
        <dbReference type="Proteomes" id="UP000244335"/>
    </source>
</evidence>
<protein>
    <submittedName>
        <fullName evidence="1">Uncharacterized protein</fullName>
    </submittedName>
</protein>
<dbReference type="Proteomes" id="UP000244335">
    <property type="component" value="Unassembled WGS sequence"/>
</dbReference>
<dbReference type="EMBL" id="QDFR01000001">
    <property type="protein sequence ID" value="PVE57161.1"/>
    <property type="molecule type" value="Genomic_DNA"/>
</dbReference>
<organism evidence="1 2">
    <name type="scientific">Rhizobium rhizogenes</name>
    <name type="common">Agrobacterium rhizogenes</name>
    <dbReference type="NCBI Taxonomy" id="359"/>
    <lineage>
        <taxon>Bacteria</taxon>
        <taxon>Pseudomonadati</taxon>
        <taxon>Pseudomonadota</taxon>
        <taxon>Alphaproteobacteria</taxon>
        <taxon>Hyphomicrobiales</taxon>
        <taxon>Rhizobiaceae</taxon>
        <taxon>Rhizobium/Agrobacterium group</taxon>
        <taxon>Rhizobium</taxon>
    </lineage>
</organism>